<dbReference type="PANTHER" id="PTHR24056">
    <property type="entry name" value="CELL DIVISION PROTEIN KINASE"/>
    <property type="match status" value="1"/>
</dbReference>
<organism evidence="19 20">
    <name type="scientific">Glonium stellatum</name>
    <dbReference type="NCBI Taxonomy" id="574774"/>
    <lineage>
        <taxon>Eukaryota</taxon>
        <taxon>Fungi</taxon>
        <taxon>Dikarya</taxon>
        <taxon>Ascomycota</taxon>
        <taxon>Pezizomycotina</taxon>
        <taxon>Dothideomycetes</taxon>
        <taxon>Pleosporomycetidae</taxon>
        <taxon>Gloniales</taxon>
        <taxon>Gloniaceae</taxon>
        <taxon>Glonium</taxon>
    </lineage>
</organism>
<evidence type="ECO:0000259" key="18">
    <source>
        <dbReference type="PROSITE" id="PS50011"/>
    </source>
</evidence>
<dbReference type="GO" id="GO:0005634">
    <property type="term" value="C:nucleus"/>
    <property type="evidence" value="ECO:0007669"/>
    <property type="project" value="UniProtKB-SubCell"/>
</dbReference>
<evidence type="ECO:0000256" key="14">
    <source>
        <dbReference type="ARBA" id="ARBA00049280"/>
    </source>
</evidence>
<dbReference type="AlphaFoldDB" id="A0A8E2JYM1"/>
<evidence type="ECO:0000256" key="5">
    <source>
        <dbReference type="ARBA" id="ARBA00022527"/>
    </source>
</evidence>
<dbReference type="CDD" id="cd07866">
    <property type="entry name" value="STKc_BUR1"/>
    <property type="match status" value="1"/>
</dbReference>
<feature type="domain" description="Protein kinase" evidence="18">
    <location>
        <begin position="26"/>
        <end position="327"/>
    </location>
</feature>
<comment type="similarity">
    <text evidence="2">Belongs to the protein kinase superfamily. CMGC Ser/Thr protein kinase family. CDC2/CDKX subfamily.</text>
</comment>
<evidence type="ECO:0000256" key="6">
    <source>
        <dbReference type="ARBA" id="ARBA00022679"/>
    </source>
</evidence>
<dbReference type="Proteomes" id="UP000250140">
    <property type="component" value="Unassembled WGS sequence"/>
</dbReference>
<comment type="catalytic activity">
    <reaction evidence="14">
        <text>[DNA-directed RNA polymerase] + ATP = phospho-[DNA-directed RNA polymerase] + ADP + H(+)</text>
        <dbReference type="Rhea" id="RHEA:10216"/>
        <dbReference type="Rhea" id="RHEA-COMP:11321"/>
        <dbReference type="Rhea" id="RHEA-COMP:11322"/>
        <dbReference type="ChEBI" id="CHEBI:15378"/>
        <dbReference type="ChEBI" id="CHEBI:30616"/>
        <dbReference type="ChEBI" id="CHEBI:43176"/>
        <dbReference type="ChEBI" id="CHEBI:68546"/>
        <dbReference type="ChEBI" id="CHEBI:456216"/>
        <dbReference type="EC" id="2.7.11.23"/>
    </reaction>
</comment>
<comment type="subcellular location">
    <subcellularLocation>
        <location evidence="1">Nucleus</location>
    </subcellularLocation>
</comment>
<keyword evidence="8 19" id="KW-0418">Kinase</keyword>
<keyword evidence="7 16" id="KW-0547">Nucleotide-binding</keyword>
<dbReference type="FunFam" id="1.10.510.10:FF:000562">
    <property type="entry name" value="Serine/threonine-protein kinase bur1"/>
    <property type="match status" value="1"/>
</dbReference>
<comment type="catalytic activity">
    <reaction evidence="13">
        <text>L-seryl-[protein] + ATP = O-phospho-L-seryl-[protein] + ADP + H(+)</text>
        <dbReference type="Rhea" id="RHEA:17989"/>
        <dbReference type="Rhea" id="RHEA-COMP:9863"/>
        <dbReference type="Rhea" id="RHEA-COMP:11604"/>
        <dbReference type="ChEBI" id="CHEBI:15378"/>
        <dbReference type="ChEBI" id="CHEBI:29999"/>
        <dbReference type="ChEBI" id="CHEBI:30616"/>
        <dbReference type="ChEBI" id="CHEBI:83421"/>
        <dbReference type="ChEBI" id="CHEBI:456216"/>
        <dbReference type="EC" id="2.7.11.22"/>
    </reaction>
</comment>
<dbReference type="InterPro" id="IPR017441">
    <property type="entry name" value="Protein_kinase_ATP_BS"/>
</dbReference>
<dbReference type="InterPro" id="IPR008271">
    <property type="entry name" value="Ser/Thr_kinase_AS"/>
</dbReference>
<keyword evidence="10" id="KW-0539">Nucleus</keyword>
<dbReference type="EC" id="2.7.11.23" evidence="3"/>
<dbReference type="GO" id="GO:0004693">
    <property type="term" value="F:cyclin-dependent protein serine/threonine kinase activity"/>
    <property type="evidence" value="ECO:0007669"/>
    <property type="project" value="UniProtKB-EC"/>
</dbReference>
<dbReference type="EC" id="2.7.11.22" evidence="4"/>
<dbReference type="InterPro" id="IPR000719">
    <property type="entry name" value="Prot_kinase_dom"/>
</dbReference>
<evidence type="ECO:0000256" key="1">
    <source>
        <dbReference type="ARBA" id="ARBA00004123"/>
    </source>
</evidence>
<evidence type="ECO:0000256" key="4">
    <source>
        <dbReference type="ARBA" id="ARBA00012425"/>
    </source>
</evidence>
<evidence type="ECO:0000256" key="7">
    <source>
        <dbReference type="ARBA" id="ARBA00022741"/>
    </source>
</evidence>
<evidence type="ECO:0000313" key="19">
    <source>
        <dbReference type="EMBL" id="OCL13999.1"/>
    </source>
</evidence>
<dbReference type="PROSITE" id="PS00108">
    <property type="entry name" value="PROTEIN_KINASE_ST"/>
    <property type="match status" value="1"/>
</dbReference>
<evidence type="ECO:0000313" key="20">
    <source>
        <dbReference type="Proteomes" id="UP000250140"/>
    </source>
</evidence>
<keyword evidence="20" id="KW-1185">Reference proteome</keyword>
<dbReference type="OrthoDB" id="28397at2759"/>
<dbReference type="EMBL" id="KV748638">
    <property type="protein sequence ID" value="OCL13999.1"/>
    <property type="molecule type" value="Genomic_DNA"/>
</dbReference>
<evidence type="ECO:0000256" key="2">
    <source>
        <dbReference type="ARBA" id="ARBA00006485"/>
    </source>
</evidence>
<dbReference type="InterPro" id="IPR050108">
    <property type="entry name" value="CDK"/>
</dbReference>
<keyword evidence="6" id="KW-0808">Transferase</keyword>
<keyword evidence="9 16" id="KW-0067">ATP-binding</keyword>
<protein>
    <recommendedName>
        <fullName evidence="11">Serine/threonine-protein kinase BUR1</fullName>
        <ecNumber evidence="4">2.7.11.22</ecNumber>
        <ecNumber evidence="3">2.7.11.23</ecNumber>
    </recommendedName>
    <alternativeName>
        <fullName evidence="15">Serine/threonine-protein kinase bur1</fullName>
    </alternativeName>
</protein>
<evidence type="ECO:0000256" key="13">
    <source>
        <dbReference type="ARBA" id="ARBA00048367"/>
    </source>
</evidence>
<dbReference type="InterPro" id="IPR011009">
    <property type="entry name" value="Kinase-like_dom_sf"/>
</dbReference>
<dbReference type="PROSITE" id="PS50011">
    <property type="entry name" value="PROTEIN_KINASE_DOM"/>
    <property type="match status" value="1"/>
</dbReference>
<dbReference type="FunFam" id="3.30.200.20:FF:000514">
    <property type="entry name" value="Serine/threonine-protein kinase BUR1"/>
    <property type="match status" value="1"/>
</dbReference>
<reference evidence="19 20" key="1">
    <citation type="journal article" date="2016" name="Nat. Commun.">
        <title>Ectomycorrhizal ecology is imprinted in the genome of the dominant symbiotic fungus Cenococcum geophilum.</title>
        <authorList>
            <consortium name="DOE Joint Genome Institute"/>
            <person name="Peter M."/>
            <person name="Kohler A."/>
            <person name="Ohm R.A."/>
            <person name="Kuo A."/>
            <person name="Krutzmann J."/>
            <person name="Morin E."/>
            <person name="Arend M."/>
            <person name="Barry K.W."/>
            <person name="Binder M."/>
            <person name="Choi C."/>
            <person name="Clum A."/>
            <person name="Copeland A."/>
            <person name="Grisel N."/>
            <person name="Haridas S."/>
            <person name="Kipfer T."/>
            <person name="LaButti K."/>
            <person name="Lindquist E."/>
            <person name="Lipzen A."/>
            <person name="Maire R."/>
            <person name="Meier B."/>
            <person name="Mihaltcheva S."/>
            <person name="Molinier V."/>
            <person name="Murat C."/>
            <person name="Poggeler S."/>
            <person name="Quandt C.A."/>
            <person name="Sperisen C."/>
            <person name="Tritt A."/>
            <person name="Tisserant E."/>
            <person name="Crous P.W."/>
            <person name="Henrissat B."/>
            <person name="Nehls U."/>
            <person name="Egli S."/>
            <person name="Spatafora J.W."/>
            <person name="Grigoriev I.V."/>
            <person name="Martin F.M."/>
        </authorList>
    </citation>
    <scope>NUCLEOTIDE SEQUENCE [LARGE SCALE GENOMIC DNA]</scope>
    <source>
        <strain evidence="19 20">CBS 207.34</strain>
    </source>
</reference>
<dbReference type="Pfam" id="PF00069">
    <property type="entry name" value="Pkinase"/>
    <property type="match status" value="1"/>
</dbReference>
<name>A0A8E2JYM1_9PEZI</name>
<evidence type="ECO:0000256" key="8">
    <source>
        <dbReference type="ARBA" id="ARBA00022777"/>
    </source>
</evidence>
<feature type="binding site" evidence="16">
    <location>
        <position position="55"/>
    </location>
    <ligand>
        <name>ATP</name>
        <dbReference type="ChEBI" id="CHEBI:30616"/>
    </ligand>
</feature>
<evidence type="ECO:0000256" key="3">
    <source>
        <dbReference type="ARBA" id="ARBA00012409"/>
    </source>
</evidence>
<dbReference type="Gene3D" id="1.10.510.10">
    <property type="entry name" value="Transferase(Phosphotransferase) domain 1"/>
    <property type="match status" value="1"/>
</dbReference>
<dbReference type="Gene3D" id="3.30.200.20">
    <property type="entry name" value="Phosphorylase Kinase, domain 1"/>
    <property type="match status" value="1"/>
</dbReference>
<sequence>MAQSPAAAPMKGITRKFHGCSKIGEYEIKGKLGEGTFGEVHKARQIRSGAIVALKKILMHNEKDGFPITALREIKLLKMLCHDNVLKLEEMAVERVKGEGRKRAILYMVTPYMDHDLSGLLDNPDVHFSEPQIKCYMLQLLKGLRYLHDNHILHRDMKAANLLINNKGRLQIADFGLARHYDEPVPQRGKGGGEAKRDYTTLVVTRWYRPPELLLQLRRYTTAIDMWGAGCVFGEMFKRKPILAGQSDLNQAHIIFDLVGSPNDDNMPGWSQLPGCEGVKAFPHRVGNLPQVFREQGSAAISLLSELLKLDWRKRINAIDAIEHPYFKLDPKPMKEEDIPTFQDSHELDRRNARGQKAALPPAPAGGTVGMGPNGEWTGSGPPPNGGPWMNGDRPPRGGWPQDRGPPGDHMTTGRLPLPHLDINQDPVGCRMVRGRLAPPDMVYRRLLQKADISFRIRLLNIGAVLPNLHIVVGALVPPAGTGSTPTFPAIRIPMQRGQETTDVQEKAMSDPHERADEAHWTQAILEKAIRKNEGRLQEMAVVGITERLTGATLLGIEGAPEAERGALTIARGRANGNANGSATCTDVEDIRIA</sequence>
<comment type="catalytic activity">
    <reaction evidence="12">
        <text>L-threonyl-[protein] + ATP = O-phospho-L-threonyl-[protein] + ADP + H(+)</text>
        <dbReference type="Rhea" id="RHEA:46608"/>
        <dbReference type="Rhea" id="RHEA-COMP:11060"/>
        <dbReference type="Rhea" id="RHEA-COMP:11605"/>
        <dbReference type="ChEBI" id="CHEBI:15378"/>
        <dbReference type="ChEBI" id="CHEBI:30013"/>
        <dbReference type="ChEBI" id="CHEBI:30616"/>
        <dbReference type="ChEBI" id="CHEBI:61977"/>
        <dbReference type="ChEBI" id="CHEBI:456216"/>
        <dbReference type="EC" id="2.7.11.22"/>
    </reaction>
</comment>
<evidence type="ECO:0000256" key="11">
    <source>
        <dbReference type="ARBA" id="ARBA00041018"/>
    </source>
</evidence>
<proteinExistence type="inferred from homology"/>
<dbReference type="GO" id="GO:0005524">
    <property type="term" value="F:ATP binding"/>
    <property type="evidence" value="ECO:0007669"/>
    <property type="project" value="UniProtKB-UniRule"/>
</dbReference>
<keyword evidence="5" id="KW-0723">Serine/threonine-protein kinase</keyword>
<evidence type="ECO:0000256" key="9">
    <source>
        <dbReference type="ARBA" id="ARBA00022840"/>
    </source>
</evidence>
<dbReference type="GO" id="GO:0008353">
    <property type="term" value="F:RNA polymerase II CTD heptapeptide repeat kinase activity"/>
    <property type="evidence" value="ECO:0007669"/>
    <property type="project" value="UniProtKB-EC"/>
</dbReference>
<gene>
    <name evidence="19" type="ORF">AOQ84DRAFT_223544</name>
</gene>
<evidence type="ECO:0000256" key="10">
    <source>
        <dbReference type="ARBA" id="ARBA00023242"/>
    </source>
</evidence>
<dbReference type="PROSITE" id="PS00107">
    <property type="entry name" value="PROTEIN_KINASE_ATP"/>
    <property type="match status" value="1"/>
</dbReference>
<dbReference type="PANTHER" id="PTHR24056:SF233">
    <property type="entry name" value="CYCLIN-DEPENDENT KINASE 9"/>
    <property type="match status" value="1"/>
</dbReference>
<evidence type="ECO:0000256" key="15">
    <source>
        <dbReference type="ARBA" id="ARBA00073250"/>
    </source>
</evidence>
<dbReference type="SUPFAM" id="SSF56112">
    <property type="entry name" value="Protein kinase-like (PK-like)"/>
    <property type="match status" value="1"/>
</dbReference>
<accession>A0A8E2JYM1</accession>
<evidence type="ECO:0000256" key="16">
    <source>
        <dbReference type="PROSITE-ProRule" id="PRU10141"/>
    </source>
</evidence>
<feature type="region of interest" description="Disordered" evidence="17">
    <location>
        <begin position="352"/>
        <end position="410"/>
    </location>
</feature>
<dbReference type="SMART" id="SM00220">
    <property type="entry name" value="S_TKc"/>
    <property type="match status" value="1"/>
</dbReference>
<evidence type="ECO:0000256" key="12">
    <source>
        <dbReference type="ARBA" id="ARBA00047811"/>
    </source>
</evidence>
<evidence type="ECO:0000256" key="17">
    <source>
        <dbReference type="SAM" id="MobiDB-lite"/>
    </source>
</evidence>